<accession>A0A168S8Y8</accession>
<evidence type="ECO:0000313" key="1">
    <source>
        <dbReference type="EMBL" id="SAM08079.1"/>
    </source>
</evidence>
<dbReference type="Proteomes" id="UP000078561">
    <property type="component" value="Unassembled WGS sequence"/>
</dbReference>
<dbReference type="EMBL" id="LT554883">
    <property type="protein sequence ID" value="SAM08079.1"/>
    <property type="molecule type" value="Genomic_DNA"/>
</dbReference>
<gene>
    <name evidence="1" type="primary">ABSGL_13740.1 scaffold 14320</name>
</gene>
<keyword evidence="2" id="KW-1185">Reference proteome</keyword>
<sequence>MLQLQFIVRLHHVYKVRQSELNNMPFVHSGSSKRTRLLPVKWIGHSVSKIKSSHDSYTYLFWDDMISTADLAGMTLNDIRAL</sequence>
<name>A0A168S8Y8_ABSGL</name>
<dbReference type="AlphaFoldDB" id="A0A168S8Y8"/>
<protein>
    <submittedName>
        <fullName evidence="1">Uncharacterized protein</fullName>
    </submittedName>
</protein>
<evidence type="ECO:0000313" key="2">
    <source>
        <dbReference type="Proteomes" id="UP000078561"/>
    </source>
</evidence>
<organism evidence="1">
    <name type="scientific">Absidia glauca</name>
    <name type="common">Pin mould</name>
    <dbReference type="NCBI Taxonomy" id="4829"/>
    <lineage>
        <taxon>Eukaryota</taxon>
        <taxon>Fungi</taxon>
        <taxon>Fungi incertae sedis</taxon>
        <taxon>Mucoromycota</taxon>
        <taxon>Mucoromycotina</taxon>
        <taxon>Mucoromycetes</taxon>
        <taxon>Mucorales</taxon>
        <taxon>Cunninghamellaceae</taxon>
        <taxon>Absidia</taxon>
    </lineage>
</organism>
<reference evidence="1" key="1">
    <citation type="submission" date="2016-04" db="EMBL/GenBank/DDBJ databases">
        <authorList>
            <person name="Evans L.H."/>
            <person name="Alamgir A."/>
            <person name="Owens N."/>
            <person name="Weber N.D."/>
            <person name="Virtaneva K."/>
            <person name="Barbian K."/>
            <person name="Babar A."/>
            <person name="Rosenke K."/>
        </authorList>
    </citation>
    <scope>NUCLEOTIDE SEQUENCE [LARGE SCALE GENOMIC DNA]</scope>
    <source>
        <strain evidence="1">CBS 101.48</strain>
    </source>
</reference>
<proteinExistence type="predicted"/>
<dbReference type="InParanoid" id="A0A168S8Y8"/>